<dbReference type="AlphaFoldDB" id="A0A0B0NDL8"/>
<evidence type="ECO:0000256" key="1">
    <source>
        <dbReference type="SAM" id="Phobius"/>
    </source>
</evidence>
<organism evidence="2 3">
    <name type="scientific">Gossypium arboreum</name>
    <name type="common">Tree cotton</name>
    <name type="synonym">Gossypium nanking</name>
    <dbReference type="NCBI Taxonomy" id="29729"/>
    <lineage>
        <taxon>Eukaryota</taxon>
        <taxon>Viridiplantae</taxon>
        <taxon>Streptophyta</taxon>
        <taxon>Embryophyta</taxon>
        <taxon>Tracheophyta</taxon>
        <taxon>Spermatophyta</taxon>
        <taxon>Magnoliopsida</taxon>
        <taxon>eudicotyledons</taxon>
        <taxon>Gunneridae</taxon>
        <taxon>Pentapetalae</taxon>
        <taxon>rosids</taxon>
        <taxon>malvids</taxon>
        <taxon>Malvales</taxon>
        <taxon>Malvaceae</taxon>
        <taxon>Malvoideae</taxon>
        <taxon>Gossypium</taxon>
    </lineage>
</organism>
<dbReference type="EMBL" id="KN392548">
    <property type="protein sequence ID" value="KHG09889.1"/>
    <property type="molecule type" value="Genomic_DNA"/>
</dbReference>
<feature type="transmembrane region" description="Helical" evidence="1">
    <location>
        <begin position="15"/>
        <end position="32"/>
    </location>
</feature>
<sequence>MAKLRSNEFIEHSPIGHLIHSLLLLIDVVVVVK</sequence>
<accession>A0A0B0NDL8</accession>
<keyword evidence="3" id="KW-1185">Reference proteome</keyword>
<protein>
    <submittedName>
        <fullName evidence="2">Uncharacterized protein</fullName>
    </submittedName>
</protein>
<reference evidence="3" key="1">
    <citation type="submission" date="2014-09" db="EMBL/GenBank/DDBJ databases">
        <authorList>
            <person name="Mudge J."/>
            <person name="Ramaraj T."/>
            <person name="Lindquist I.E."/>
            <person name="Bharti A.K."/>
            <person name="Sundararajan A."/>
            <person name="Cameron C.T."/>
            <person name="Woodward J.E."/>
            <person name="May G.D."/>
            <person name="Brubaker C."/>
            <person name="Broadhvest J."/>
            <person name="Wilkins T.A."/>
        </authorList>
    </citation>
    <scope>NUCLEOTIDE SEQUENCE</scope>
    <source>
        <strain evidence="3">cv. AKA8401</strain>
    </source>
</reference>
<keyword evidence="1" id="KW-0472">Membrane</keyword>
<keyword evidence="1" id="KW-0812">Transmembrane</keyword>
<evidence type="ECO:0000313" key="2">
    <source>
        <dbReference type="EMBL" id="KHG09889.1"/>
    </source>
</evidence>
<name>A0A0B0NDL8_GOSAR</name>
<dbReference type="Proteomes" id="UP000032142">
    <property type="component" value="Unassembled WGS sequence"/>
</dbReference>
<gene>
    <name evidence="2" type="ORF">F383_08099</name>
</gene>
<keyword evidence="1" id="KW-1133">Transmembrane helix</keyword>
<proteinExistence type="predicted"/>
<evidence type="ECO:0000313" key="3">
    <source>
        <dbReference type="Proteomes" id="UP000032142"/>
    </source>
</evidence>